<dbReference type="InterPro" id="IPR000436">
    <property type="entry name" value="Sushi_SCR_CCP_dom"/>
</dbReference>
<accession>A0A670K7Q6</accession>
<evidence type="ECO:0000256" key="5">
    <source>
        <dbReference type="ARBA" id="ARBA00022737"/>
    </source>
</evidence>
<dbReference type="CDD" id="cd00054">
    <property type="entry name" value="EGF_CA"/>
    <property type="match status" value="3"/>
</dbReference>
<evidence type="ECO:0000313" key="15">
    <source>
        <dbReference type="Ensembl" id="ENSPMRP00000030812.1"/>
    </source>
</evidence>
<dbReference type="GO" id="GO:0008270">
    <property type="term" value="F:zinc ion binding"/>
    <property type="evidence" value="ECO:0007669"/>
    <property type="project" value="UniProtKB-KW"/>
</dbReference>
<dbReference type="Pfam" id="PF00008">
    <property type="entry name" value="EGF"/>
    <property type="match status" value="1"/>
</dbReference>
<feature type="chain" id="PRO_5025596954" evidence="11">
    <location>
        <begin position="21"/>
        <end position="460"/>
    </location>
</feature>
<keyword evidence="3" id="KW-0964">Secreted</keyword>
<dbReference type="PRINTS" id="PR00010">
    <property type="entry name" value="EGFBLOOD"/>
</dbReference>
<dbReference type="SMART" id="SM00032">
    <property type="entry name" value="CCP"/>
    <property type="match status" value="1"/>
</dbReference>
<dbReference type="PROSITE" id="PS50923">
    <property type="entry name" value="SUSHI"/>
    <property type="match status" value="1"/>
</dbReference>
<dbReference type="SUPFAM" id="SSF57535">
    <property type="entry name" value="Complement control module/SCR domain"/>
    <property type="match status" value="1"/>
</dbReference>
<feature type="zinc finger region" description="TAZ-type" evidence="9">
    <location>
        <begin position="257"/>
        <end position="358"/>
    </location>
</feature>
<dbReference type="SUPFAM" id="SSF57196">
    <property type="entry name" value="EGF/Laminin"/>
    <property type="match status" value="3"/>
</dbReference>
<evidence type="ECO:0000259" key="14">
    <source>
        <dbReference type="PROSITE" id="PS50923"/>
    </source>
</evidence>
<evidence type="ECO:0000256" key="11">
    <source>
        <dbReference type="SAM" id="SignalP"/>
    </source>
</evidence>
<keyword evidence="6 8" id="KW-1015">Disulfide bond</keyword>
<dbReference type="Proteomes" id="UP000472272">
    <property type="component" value="Chromosome 8"/>
</dbReference>
<dbReference type="PROSITE" id="PS50026">
    <property type="entry name" value="EGF_3"/>
    <property type="match status" value="1"/>
</dbReference>
<dbReference type="PANTHER" id="PTHR24034">
    <property type="entry name" value="EGF-LIKE DOMAIN-CONTAINING PROTEIN"/>
    <property type="match status" value="1"/>
</dbReference>
<keyword evidence="9" id="KW-0862">Zinc</keyword>
<feature type="domain" description="EGF-like" evidence="12">
    <location>
        <begin position="166"/>
        <end position="202"/>
    </location>
</feature>
<dbReference type="Pfam" id="PF22914">
    <property type="entry name" value="Fibulin_C"/>
    <property type="match status" value="1"/>
</dbReference>
<dbReference type="InterPro" id="IPR000197">
    <property type="entry name" value="Znf_TAZ"/>
</dbReference>
<dbReference type="PROSITE" id="PS01187">
    <property type="entry name" value="EGF_CA"/>
    <property type="match status" value="1"/>
</dbReference>
<sequence length="460" mass="50573">MNKGWSLCSGGGWVLLGVRAASVTICHEPLWVIPVGCSFYFPAKAALFLLSPNPLQGCLSDQQVSSAIRQMQKLLSSHEAAQLQSLRNFKKQLAVLQGSLHQQAAKHNESCTPLPAPLNGRRLGKRTSVGHEVHFVCDAGFLLVGAETRVCQENHKWSGQQPVCKGINECASNPCANGGTCVDGIHRYSCLCPSGWSGSTCQAPLYSYWATLSNSSFSRQPRCAENYLGSRQCSCDPGFQMQAGGLCQDIDECKLFQTSRHTRICLHKCVNLPGAYRCTCPHGYQLQGDTNSCNDVDECVENQHNCSQGQTCINVFGGFRCVRPECPKAQLNISYVKTSAMQCERSPCPMENNACQRAANSISFHYLPLPSNRTVPRVLFKMSTSRFVGDSLRFSILGGNSQGKLVVQRLDQHTGELVLTRPAVGPTTLEVELEMSEFARKTLLGKHIFKITVFVSQYEF</sequence>
<dbReference type="PANTHER" id="PTHR24034:SF87">
    <property type="entry name" value="FIBULIN 7"/>
    <property type="match status" value="1"/>
</dbReference>
<dbReference type="InterPro" id="IPR000742">
    <property type="entry name" value="EGF"/>
</dbReference>
<dbReference type="InterPro" id="IPR055088">
    <property type="entry name" value="Fibulin_C"/>
</dbReference>
<feature type="disulfide bond" evidence="8">
    <location>
        <begin position="192"/>
        <end position="201"/>
    </location>
</feature>
<evidence type="ECO:0000256" key="10">
    <source>
        <dbReference type="PROSITE-ProRule" id="PRU00302"/>
    </source>
</evidence>
<dbReference type="InterPro" id="IPR000152">
    <property type="entry name" value="EGF-type_Asp/Asn_hydroxyl_site"/>
</dbReference>
<keyword evidence="5" id="KW-0677">Repeat</keyword>
<dbReference type="OMA" id="KIPHATY"/>
<keyword evidence="9" id="KW-0863">Zinc-finger</keyword>
<feature type="domain" description="TAZ-type" evidence="13">
    <location>
        <begin position="257"/>
        <end position="358"/>
    </location>
</feature>
<evidence type="ECO:0000256" key="8">
    <source>
        <dbReference type="PROSITE-ProRule" id="PRU00076"/>
    </source>
</evidence>
<dbReference type="Gene3D" id="2.10.25.10">
    <property type="entry name" value="Laminin"/>
    <property type="match status" value="4"/>
</dbReference>
<dbReference type="AlphaFoldDB" id="A0A670K7Q6"/>
<dbReference type="PROSITE" id="PS00010">
    <property type="entry name" value="ASX_HYDROXYL"/>
    <property type="match status" value="2"/>
</dbReference>
<keyword evidence="11" id="KW-0732">Signal</keyword>
<dbReference type="PROSITE" id="PS50134">
    <property type="entry name" value="ZF_TAZ"/>
    <property type="match status" value="1"/>
</dbReference>
<dbReference type="InterPro" id="IPR050751">
    <property type="entry name" value="ECM_structural_protein"/>
</dbReference>
<evidence type="ECO:0000256" key="7">
    <source>
        <dbReference type="ARBA" id="ARBA00023180"/>
    </source>
</evidence>
<comment type="caution">
    <text evidence="8">Lacks conserved residue(s) required for the propagation of feature annotation.</text>
</comment>
<evidence type="ECO:0000256" key="3">
    <source>
        <dbReference type="ARBA" id="ARBA00022530"/>
    </source>
</evidence>
<dbReference type="Pfam" id="PF00084">
    <property type="entry name" value="Sushi"/>
    <property type="match status" value="1"/>
</dbReference>
<dbReference type="FunFam" id="2.10.25.10:FF:000240">
    <property type="entry name" value="Vitamin K-dependent protein S"/>
    <property type="match status" value="1"/>
</dbReference>
<dbReference type="Pfam" id="PF12662">
    <property type="entry name" value="cEGF"/>
    <property type="match status" value="1"/>
</dbReference>
<dbReference type="SMART" id="SM00179">
    <property type="entry name" value="EGF_CA"/>
    <property type="match status" value="3"/>
</dbReference>
<dbReference type="FunFam" id="2.10.25.10:FF:000568">
    <property type="entry name" value="Fibulin 7"/>
    <property type="match status" value="1"/>
</dbReference>
<gene>
    <name evidence="15" type="primary">LOC114601812</name>
</gene>
<evidence type="ECO:0000256" key="1">
    <source>
        <dbReference type="ARBA" id="ARBA00004498"/>
    </source>
</evidence>
<reference evidence="15" key="2">
    <citation type="submission" date="2025-08" db="UniProtKB">
        <authorList>
            <consortium name="Ensembl"/>
        </authorList>
    </citation>
    <scope>IDENTIFICATION</scope>
</reference>
<dbReference type="GO" id="GO:0005509">
    <property type="term" value="F:calcium ion binding"/>
    <property type="evidence" value="ECO:0007669"/>
    <property type="project" value="InterPro"/>
</dbReference>
<feature type="domain" description="Sushi" evidence="14">
    <location>
        <begin position="109"/>
        <end position="166"/>
    </location>
</feature>
<dbReference type="Gene3D" id="2.10.70.10">
    <property type="entry name" value="Complement Module, domain 1"/>
    <property type="match status" value="1"/>
</dbReference>
<reference evidence="15" key="3">
    <citation type="submission" date="2025-09" db="UniProtKB">
        <authorList>
            <consortium name="Ensembl"/>
        </authorList>
    </citation>
    <scope>IDENTIFICATION</scope>
</reference>
<feature type="disulfide bond" evidence="10">
    <location>
        <begin position="137"/>
        <end position="164"/>
    </location>
</feature>
<dbReference type="Ensembl" id="ENSPMRT00000032678.1">
    <property type="protein sequence ID" value="ENSPMRP00000030812.1"/>
    <property type="gene ID" value="ENSPMRG00000019961.1"/>
</dbReference>
<dbReference type="SMART" id="SM00181">
    <property type="entry name" value="EGF"/>
    <property type="match status" value="4"/>
</dbReference>
<evidence type="ECO:0000259" key="13">
    <source>
        <dbReference type="PROSITE" id="PS50134"/>
    </source>
</evidence>
<keyword evidence="10" id="KW-0768">Sushi</keyword>
<name>A0A670K7Q6_PODMU</name>
<organism evidence="15 16">
    <name type="scientific">Podarcis muralis</name>
    <name type="common">Wall lizard</name>
    <name type="synonym">Lacerta muralis</name>
    <dbReference type="NCBI Taxonomy" id="64176"/>
    <lineage>
        <taxon>Eukaryota</taxon>
        <taxon>Metazoa</taxon>
        <taxon>Chordata</taxon>
        <taxon>Craniata</taxon>
        <taxon>Vertebrata</taxon>
        <taxon>Euteleostomi</taxon>
        <taxon>Lepidosauria</taxon>
        <taxon>Squamata</taxon>
        <taxon>Bifurcata</taxon>
        <taxon>Unidentata</taxon>
        <taxon>Episquamata</taxon>
        <taxon>Laterata</taxon>
        <taxon>Lacertibaenia</taxon>
        <taxon>Lacertidae</taxon>
        <taxon>Podarcis</taxon>
    </lineage>
</organism>
<evidence type="ECO:0000256" key="2">
    <source>
        <dbReference type="ARBA" id="ARBA00006127"/>
    </source>
</evidence>
<dbReference type="InterPro" id="IPR018097">
    <property type="entry name" value="EGF_Ca-bd_CS"/>
</dbReference>
<proteinExistence type="inferred from homology"/>
<comment type="subcellular location">
    <subcellularLocation>
        <location evidence="1">Secreted</location>
        <location evidence="1">Extracellular space</location>
        <location evidence="1">Extracellular matrix</location>
    </subcellularLocation>
</comment>
<dbReference type="InterPro" id="IPR035976">
    <property type="entry name" value="Sushi/SCR/CCP_sf"/>
</dbReference>
<reference evidence="15 16" key="1">
    <citation type="journal article" date="2019" name="Proc. Natl. Acad. Sci. U.S.A.">
        <title>Regulatory changes in pterin and carotenoid genes underlie balanced color polymorphisms in the wall lizard.</title>
        <authorList>
            <person name="Andrade P."/>
            <person name="Pinho C."/>
            <person name="Perez I de Lanuza G."/>
            <person name="Afonso S."/>
            <person name="Brejcha J."/>
            <person name="Rubin C.J."/>
            <person name="Wallerman O."/>
            <person name="Pereira P."/>
            <person name="Sabatino S.J."/>
            <person name="Bellati A."/>
            <person name="Pellitteri-Rosa D."/>
            <person name="Bosakova Z."/>
            <person name="Bunikis I."/>
            <person name="Carretero M.A."/>
            <person name="Feiner N."/>
            <person name="Marsik P."/>
            <person name="Pauperio F."/>
            <person name="Salvi D."/>
            <person name="Soler L."/>
            <person name="While G.M."/>
            <person name="Uller T."/>
            <person name="Font E."/>
            <person name="Andersson L."/>
            <person name="Carneiro M."/>
        </authorList>
    </citation>
    <scope>NUCLEOTIDE SEQUENCE</scope>
</reference>
<dbReference type="PROSITE" id="PS01186">
    <property type="entry name" value="EGF_2"/>
    <property type="match status" value="2"/>
</dbReference>
<evidence type="ECO:0000256" key="9">
    <source>
        <dbReference type="PROSITE-ProRule" id="PRU00203"/>
    </source>
</evidence>
<keyword evidence="16" id="KW-1185">Reference proteome</keyword>
<protein>
    <submittedName>
        <fullName evidence="15">Fibulin-7-like</fullName>
    </submittedName>
</protein>
<evidence type="ECO:0000256" key="6">
    <source>
        <dbReference type="ARBA" id="ARBA00023157"/>
    </source>
</evidence>
<dbReference type="PROSITE" id="PS00022">
    <property type="entry name" value="EGF_1"/>
    <property type="match status" value="1"/>
</dbReference>
<dbReference type="GeneTree" id="ENSGT00940000165483"/>
<feature type="signal peptide" evidence="11">
    <location>
        <begin position="1"/>
        <end position="20"/>
    </location>
</feature>
<keyword evidence="3" id="KW-0272">Extracellular matrix</keyword>
<keyword evidence="9" id="KW-0479">Metal-binding</keyword>
<dbReference type="CDD" id="cd00033">
    <property type="entry name" value="CCP"/>
    <property type="match status" value="1"/>
</dbReference>
<dbReference type="InterPro" id="IPR001881">
    <property type="entry name" value="EGF-like_Ca-bd_dom"/>
</dbReference>
<comment type="similarity">
    <text evidence="2">Belongs to the fibulin family.</text>
</comment>
<evidence type="ECO:0000256" key="4">
    <source>
        <dbReference type="ARBA" id="ARBA00022536"/>
    </source>
</evidence>
<evidence type="ECO:0000259" key="12">
    <source>
        <dbReference type="PROSITE" id="PS50026"/>
    </source>
</evidence>
<keyword evidence="4 8" id="KW-0245">EGF-like domain</keyword>
<keyword evidence="7" id="KW-0325">Glycoprotein</keyword>
<dbReference type="FunFam" id="2.10.25.10:FF:000143">
    <property type="entry name" value="Protein crumbs 1"/>
    <property type="match status" value="1"/>
</dbReference>
<dbReference type="InterPro" id="IPR026823">
    <property type="entry name" value="cEGF"/>
</dbReference>
<evidence type="ECO:0000313" key="16">
    <source>
        <dbReference type="Proteomes" id="UP000472272"/>
    </source>
</evidence>